<dbReference type="EMBL" id="BGPR01074826">
    <property type="protein sequence ID" value="GBO46873.1"/>
    <property type="molecule type" value="Genomic_DNA"/>
</dbReference>
<proteinExistence type="predicted"/>
<dbReference type="AlphaFoldDB" id="A0A4Y2XB66"/>
<name>A0A4Y2XB66_ARAVE</name>
<protein>
    <submittedName>
        <fullName evidence="2">Uncharacterized protein</fullName>
    </submittedName>
</protein>
<feature type="compositionally biased region" description="Polar residues" evidence="1">
    <location>
        <begin position="73"/>
        <end position="85"/>
    </location>
</feature>
<dbReference type="Proteomes" id="UP000499080">
    <property type="component" value="Unassembled WGS sequence"/>
</dbReference>
<evidence type="ECO:0000256" key="1">
    <source>
        <dbReference type="SAM" id="MobiDB-lite"/>
    </source>
</evidence>
<sequence length="136" mass="14711">MSACCTSNQSSCIKHTFAVVVQKCGEGLKPQVSSSSSVRSSKLLGQSQINPHVASKRDDNITKLSRTDIDNPKPSSTIKSPATRNLSLQENQLGGRLLSRLCAVSSQSIVKQILPNVLYHCKMSLQLLPPLKTCMS</sequence>
<accession>A0A4Y2XB66</accession>
<feature type="compositionally biased region" description="Low complexity" evidence="1">
    <location>
        <begin position="32"/>
        <end position="41"/>
    </location>
</feature>
<feature type="compositionally biased region" description="Basic and acidic residues" evidence="1">
    <location>
        <begin position="55"/>
        <end position="71"/>
    </location>
</feature>
<gene>
    <name evidence="2" type="ORF">AVEN_153512_1</name>
</gene>
<feature type="region of interest" description="Disordered" evidence="1">
    <location>
        <begin position="29"/>
        <end position="85"/>
    </location>
</feature>
<comment type="caution">
    <text evidence="2">The sequence shown here is derived from an EMBL/GenBank/DDBJ whole genome shotgun (WGS) entry which is preliminary data.</text>
</comment>
<evidence type="ECO:0000313" key="3">
    <source>
        <dbReference type="Proteomes" id="UP000499080"/>
    </source>
</evidence>
<evidence type="ECO:0000313" key="2">
    <source>
        <dbReference type="EMBL" id="GBO46873.1"/>
    </source>
</evidence>
<organism evidence="2 3">
    <name type="scientific">Araneus ventricosus</name>
    <name type="common">Orbweaver spider</name>
    <name type="synonym">Epeira ventricosa</name>
    <dbReference type="NCBI Taxonomy" id="182803"/>
    <lineage>
        <taxon>Eukaryota</taxon>
        <taxon>Metazoa</taxon>
        <taxon>Ecdysozoa</taxon>
        <taxon>Arthropoda</taxon>
        <taxon>Chelicerata</taxon>
        <taxon>Arachnida</taxon>
        <taxon>Araneae</taxon>
        <taxon>Araneomorphae</taxon>
        <taxon>Entelegynae</taxon>
        <taxon>Araneoidea</taxon>
        <taxon>Araneidae</taxon>
        <taxon>Araneus</taxon>
    </lineage>
</organism>
<reference evidence="2 3" key="1">
    <citation type="journal article" date="2019" name="Sci. Rep.">
        <title>Orb-weaving spider Araneus ventricosus genome elucidates the spidroin gene catalogue.</title>
        <authorList>
            <person name="Kono N."/>
            <person name="Nakamura H."/>
            <person name="Ohtoshi R."/>
            <person name="Moran D.A.P."/>
            <person name="Shinohara A."/>
            <person name="Yoshida Y."/>
            <person name="Fujiwara M."/>
            <person name="Mori M."/>
            <person name="Tomita M."/>
            <person name="Arakawa K."/>
        </authorList>
    </citation>
    <scope>NUCLEOTIDE SEQUENCE [LARGE SCALE GENOMIC DNA]</scope>
</reference>
<keyword evidence="3" id="KW-1185">Reference proteome</keyword>